<name>A0AAR2JQ59_PYGNA</name>
<reference evidence="4 5" key="1">
    <citation type="submission" date="2020-10" db="EMBL/GenBank/DDBJ databases">
        <title>Pygocentrus nattereri (red-bellied piranha) genome, fPygNat1, primary haplotype.</title>
        <authorList>
            <person name="Myers G."/>
            <person name="Meyer A."/>
            <person name="Karagic N."/>
            <person name="Pippel M."/>
            <person name="Winkler S."/>
            <person name="Tracey A."/>
            <person name="Wood J."/>
            <person name="Formenti G."/>
            <person name="Howe K."/>
            <person name="Fedrigo O."/>
            <person name="Jarvis E.D."/>
        </authorList>
    </citation>
    <scope>NUCLEOTIDE SEQUENCE [LARGE SCALE GENOMIC DNA]</scope>
</reference>
<dbReference type="PANTHER" id="PTHR46753">
    <property type="entry name" value="FYVE AND COILED-COIL DOMAIN-CONTAINING PROTEIN 1"/>
    <property type="match status" value="1"/>
</dbReference>
<dbReference type="GeneTree" id="ENSGT00940000167259"/>
<dbReference type="InterPro" id="IPR001478">
    <property type="entry name" value="PDZ"/>
</dbReference>
<evidence type="ECO:0000313" key="4">
    <source>
        <dbReference type="Ensembl" id="ENSPNAP00000051976.1"/>
    </source>
</evidence>
<feature type="domain" description="PID" evidence="1">
    <location>
        <begin position="309"/>
        <end position="427"/>
    </location>
</feature>
<dbReference type="CDD" id="cd17682">
    <property type="entry name" value="RUN_RUFY4_like"/>
    <property type="match status" value="1"/>
</dbReference>
<dbReference type="SUPFAM" id="SSF50156">
    <property type="entry name" value="PDZ domain-like"/>
    <property type="match status" value="1"/>
</dbReference>
<reference evidence="4" key="2">
    <citation type="submission" date="2025-08" db="UniProtKB">
        <authorList>
            <consortium name="Ensembl"/>
        </authorList>
    </citation>
    <scope>IDENTIFICATION</scope>
</reference>
<dbReference type="Ensembl" id="ENSPNAT00000063359.1">
    <property type="protein sequence ID" value="ENSPNAP00000051976.1"/>
    <property type="gene ID" value="ENSPNAG00000011905.2"/>
</dbReference>
<dbReference type="SUPFAM" id="SSF50729">
    <property type="entry name" value="PH domain-like"/>
    <property type="match status" value="1"/>
</dbReference>
<sequence length="434" mass="48924">MPVKDPLIETLKVCILQLQAEGTVTDSSPHLATCCELLELILRKGLQQPVLSLTHRDYWYCFEQLLQHDTCGRLSAVSLAVQKTTACPKLLTAQGRGRFFIRLMLAKRTLENAVKHVLHTGRVMEWYSPETSVLRNEKFVEPFLSLCLVLSEIKFKLNIENCSFLDESWLLPVCETYEAVPCRELGMVLRYLDGRVFVLELLHGGMAQVDMFAEPGDIIDEINGISLRNSSNGQAGVVLSRLKGQPLSLRLLRWRCKDGAMYRPLVPLLRQLKQENPLLQFSSAPQPSPAAQRQSQSQSQCVKEGRILYALQLLGKTNIGMYGGKEVLQHAIPAVLRMRQNSKEVLLDVKETHMTCTDKSNKQQLFQHHFPEISCVGRFGQPDFTIFAFCVVDTPDTGQPKGFCCVVLQATSSTECEELVHRIAAGFKNTEWFV</sequence>
<dbReference type="InterPro" id="IPR011993">
    <property type="entry name" value="PH-like_dom_sf"/>
</dbReference>
<dbReference type="Gene3D" id="2.30.42.10">
    <property type="match status" value="1"/>
</dbReference>
<accession>A0AAR2JQ59</accession>
<dbReference type="Proteomes" id="UP001501920">
    <property type="component" value="Chromosome 13"/>
</dbReference>
<evidence type="ECO:0000313" key="5">
    <source>
        <dbReference type="Proteomes" id="UP001501920"/>
    </source>
</evidence>
<dbReference type="AlphaFoldDB" id="A0AAR2JQ59"/>
<evidence type="ECO:0000259" key="1">
    <source>
        <dbReference type="PROSITE" id="PS01179"/>
    </source>
</evidence>
<dbReference type="InterPro" id="IPR004012">
    <property type="entry name" value="Run_dom"/>
</dbReference>
<keyword evidence="5" id="KW-1185">Reference proteome</keyword>
<dbReference type="SUPFAM" id="SSF140741">
    <property type="entry name" value="RUN domain-like"/>
    <property type="match status" value="1"/>
</dbReference>
<dbReference type="InterPro" id="IPR037213">
    <property type="entry name" value="Run_dom_sf"/>
</dbReference>
<feature type="domain" description="RUN" evidence="3">
    <location>
        <begin position="25"/>
        <end position="162"/>
    </location>
</feature>
<dbReference type="PANTHER" id="PTHR46753:SF3">
    <property type="entry name" value="PDZ DOMAIN-CONTAINING PROTEIN"/>
    <property type="match status" value="1"/>
</dbReference>
<proteinExistence type="predicted"/>
<evidence type="ECO:0000259" key="3">
    <source>
        <dbReference type="PROSITE" id="PS50826"/>
    </source>
</evidence>
<dbReference type="PROSITE" id="PS01179">
    <property type="entry name" value="PID"/>
    <property type="match status" value="1"/>
</dbReference>
<organism evidence="4 5">
    <name type="scientific">Pygocentrus nattereri</name>
    <name type="common">Red-bellied piranha</name>
    <dbReference type="NCBI Taxonomy" id="42514"/>
    <lineage>
        <taxon>Eukaryota</taxon>
        <taxon>Metazoa</taxon>
        <taxon>Chordata</taxon>
        <taxon>Craniata</taxon>
        <taxon>Vertebrata</taxon>
        <taxon>Euteleostomi</taxon>
        <taxon>Actinopterygii</taxon>
        <taxon>Neopterygii</taxon>
        <taxon>Teleostei</taxon>
        <taxon>Ostariophysi</taxon>
        <taxon>Characiformes</taxon>
        <taxon>Characoidei</taxon>
        <taxon>Pygocentrus</taxon>
    </lineage>
</organism>
<dbReference type="Gene3D" id="1.20.58.900">
    <property type="match status" value="1"/>
</dbReference>
<dbReference type="Gene3D" id="2.30.29.30">
    <property type="entry name" value="Pleckstrin-homology domain (PH domain)/Phosphotyrosine-binding domain (PTB)"/>
    <property type="match status" value="1"/>
</dbReference>
<dbReference type="RefSeq" id="XP_017557299.1">
    <property type="nucleotide sequence ID" value="XM_017701810.2"/>
</dbReference>
<dbReference type="InterPro" id="IPR036034">
    <property type="entry name" value="PDZ_sf"/>
</dbReference>
<protein>
    <submittedName>
        <fullName evidence="4">Si:ch211-250n8.1</fullName>
    </submittedName>
</protein>
<reference evidence="4" key="3">
    <citation type="submission" date="2025-09" db="UniProtKB">
        <authorList>
            <consortium name="Ensembl"/>
        </authorList>
    </citation>
    <scope>IDENTIFICATION</scope>
</reference>
<dbReference type="Pfam" id="PF02759">
    <property type="entry name" value="RUN"/>
    <property type="match status" value="1"/>
</dbReference>
<dbReference type="GeneID" id="108429794"/>
<evidence type="ECO:0000259" key="2">
    <source>
        <dbReference type="PROSITE" id="PS50106"/>
    </source>
</evidence>
<dbReference type="PROSITE" id="PS50826">
    <property type="entry name" value="RUN"/>
    <property type="match status" value="1"/>
</dbReference>
<dbReference type="PROSITE" id="PS50106">
    <property type="entry name" value="PDZ"/>
    <property type="match status" value="1"/>
</dbReference>
<feature type="domain" description="PDZ" evidence="2">
    <location>
        <begin position="184"/>
        <end position="239"/>
    </location>
</feature>
<dbReference type="InterPro" id="IPR006020">
    <property type="entry name" value="PTB/PI_dom"/>
</dbReference>